<dbReference type="KEGG" id="vdi:Vdis_1628"/>
<dbReference type="HOGENOM" id="CLU_914064_0_0_2"/>
<sequence length="304" mass="33450">MPINKSLVLKAVFLMLILLPALFSSINVLGNTYVGFYNVINWPVISVSVINGTYTSNGIVILISPEEPLNQEYATFTGIGLIGGNYLLINGIIYANGTIDIAETIPINASVSLGVTNNKAIAQLGINITTYPSDYEMIGQRTYHIGQLEREFSINAAINNSALVIHGTQLGNSPSNKTGIMSMKMRGNRSIVYAIIDSSLITTIALITLLMISPSVLKYQVYNDKECINELFAGLIRRLGIRDPSLTHRDIRNYLAGDPRVNNDIIDKLIDYYEAAIYGNKPIKCEEFKKVIREALNASARGRN</sequence>
<keyword evidence="3" id="KW-1185">Reference proteome</keyword>
<evidence type="ECO:0000256" key="1">
    <source>
        <dbReference type="SAM" id="Phobius"/>
    </source>
</evidence>
<keyword evidence="1" id="KW-0472">Membrane</keyword>
<feature type="transmembrane region" description="Helical" evidence="1">
    <location>
        <begin position="40"/>
        <end position="63"/>
    </location>
</feature>
<evidence type="ECO:0000313" key="3">
    <source>
        <dbReference type="Proteomes" id="UP000006681"/>
    </source>
</evidence>
<organism evidence="2 3">
    <name type="scientific">Vulcanisaeta distributa (strain DSM 14429 / JCM 11212 / NBRC 100878 / IC-017)</name>
    <dbReference type="NCBI Taxonomy" id="572478"/>
    <lineage>
        <taxon>Archaea</taxon>
        <taxon>Thermoproteota</taxon>
        <taxon>Thermoprotei</taxon>
        <taxon>Thermoproteales</taxon>
        <taxon>Thermoproteaceae</taxon>
        <taxon>Vulcanisaeta</taxon>
    </lineage>
</organism>
<dbReference type="eggNOG" id="arCOG12770">
    <property type="taxonomic scope" value="Archaea"/>
</dbReference>
<dbReference type="EMBL" id="CP002100">
    <property type="protein sequence ID" value="ADN51006.1"/>
    <property type="molecule type" value="Genomic_DNA"/>
</dbReference>
<dbReference type="Proteomes" id="UP000006681">
    <property type="component" value="Chromosome"/>
</dbReference>
<evidence type="ECO:0008006" key="4">
    <source>
        <dbReference type="Google" id="ProtNLM"/>
    </source>
</evidence>
<proteinExistence type="predicted"/>
<accession>E1QTT9</accession>
<dbReference type="AlphaFoldDB" id="E1QTT9"/>
<keyword evidence="1" id="KW-0812">Transmembrane</keyword>
<feature type="transmembrane region" description="Helical" evidence="1">
    <location>
        <begin position="191"/>
        <end position="212"/>
    </location>
</feature>
<protein>
    <recommendedName>
        <fullName evidence="4">DUF4129 domain-containing protein</fullName>
    </recommendedName>
</protein>
<evidence type="ECO:0000313" key="2">
    <source>
        <dbReference type="EMBL" id="ADN51006.1"/>
    </source>
</evidence>
<dbReference type="STRING" id="572478.Vdis_1628"/>
<gene>
    <name evidence="2" type="ordered locus">Vdis_1628</name>
</gene>
<name>E1QTT9_VULDI</name>
<keyword evidence="1" id="KW-1133">Transmembrane helix</keyword>
<reference evidence="3" key="2">
    <citation type="journal article" date="2010" name="Stand. Genomic Sci.">
        <title>Complete genome sequence of Vulcanisaeta distributa type strain (IC-017T).</title>
        <authorList>
            <person name="Mavromatis K."/>
            <person name="Sikorski J."/>
            <person name="Pabst E."/>
            <person name="Teshima H."/>
            <person name="Lapidus A."/>
            <person name="Lucas S."/>
            <person name="Nolan M."/>
            <person name="Glavina Del Rio T."/>
            <person name="Cheng J."/>
            <person name="Bruce D."/>
            <person name="Goodwin L."/>
            <person name="Pitluck S."/>
            <person name="Liolios K."/>
            <person name="Ivanova N."/>
            <person name="Mikhailova N."/>
            <person name="Pati A."/>
            <person name="Chen A."/>
            <person name="Palaniappan K."/>
            <person name="Land M."/>
            <person name="Hauser L."/>
            <person name="Chang Y."/>
            <person name="Jeffries C."/>
            <person name="Rohde M."/>
            <person name="Spring S."/>
            <person name="Goker M."/>
            <person name="Wirth R."/>
            <person name="Woyke T."/>
            <person name="Bristow J."/>
            <person name="Eisen J."/>
            <person name="Markowitz V."/>
            <person name="Hugenholtz P."/>
            <person name="Klenk H."/>
            <person name="Kyrpides N."/>
        </authorList>
    </citation>
    <scope>NUCLEOTIDE SEQUENCE [LARGE SCALE GENOMIC DNA]</scope>
    <source>
        <strain evidence="3">DSM 14429 / JCM 11212 / NBRC 100878 / IC-017</strain>
    </source>
</reference>
<reference evidence="2 3" key="1">
    <citation type="journal article" date="2010" name="Stand. Genomic Sci.">
        <title>Complete genome sequence of Vulcanisaeta distributa type strain (IC-017).</title>
        <authorList>
            <person name="Mavromatis K."/>
            <person name="Sikorski J."/>
            <person name="Pabst E."/>
            <person name="Teshima H."/>
            <person name="Lapidus A."/>
            <person name="Lucas S."/>
            <person name="Nolan M."/>
            <person name="Glavina Del Rio T."/>
            <person name="Cheng J.F."/>
            <person name="Bruce D."/>
            <person name="Goodwin L."/>
            <person name="Pitluck S."/>
            <person name="Liolios K."/>
            <person name="Ivanova N."/>
            <person name="Mikhailova N."/>
            <person name="Pati A."/>
            <person name="Chen A."/>
            <person name="Palaniappan K."/>
            <person name="Land M."/>
            <person name="Hauser L."/>
            <person name="Chang Y.J."/>
            <person name="Jeffries C.D."/>
            <person name="Rohde M."/>
            <person name="Spring S."/>
            <person name="Goker M."/>
            <person name="Wirth R."/>
            <person name="Woyke T."/>
            <person name="Bristow J."/>
            <person name="Eisen J.A."/>
            <person name="Markowitz V."/>
            <person name="Hugenholtz P."/>
            <person name="Klenk H.P."/>
            <person name="Kyrpides N.C."/>
        </authorList>
    </citation>
    <scope>NUCLEOTIDE SEQUENCE [LARGE SCALE GENOMIC DNA]</scope>
    <source>
        <strain evidence="3">DSM 14429 / JCM 11212 / NBRC 100878 / IC-017</strain>
    </source>
</reference>